<dbReference type="OrthoDB" id="9801795at2"/>
<dbReference type="InterPro" id="IPR046433">
    <property type="entry name" value="ActCoA_hydro"/>
</dbReference>
<protein>
    <recommendedName>
        <fullName evidence="1">Acetyl-CoA hydrolase/transferase C-terminal domain-containing protein</fullName>
    </recommendedName>
</protein>
<dbReference type="EMBL" id="AP021875">
    <property type="protein sequence ID" value="BBO74984.1"/>
    <property type="molecule type" value="Genomic_DNA"/>
</dbReference>
<evidence type="ECO:0000313" key="3">
    <source>
        <dbReference type="Proteomes" id="UP000427769"/>
    </source>
</evidence>
<accession>A0A5K7Z941</accession>
<sequence>MIKEKPIYFSEVSQCVDRIVETVGKTIVFGMPLALGKPNHLVNALYRRAKSDPEIRLTILTALSLERPRCSGELEQRFMAPIAKRLWDGFVEFDYVADLRSNNLPSNVTVSEFFVKAGGYLGNEAAQRNYISSNYTHVIRDILDRGLNVMGNLIAKRRMGSETRYSMSCNADLPLELLDHLDNVRRSGRKIVTVGQVNTNLPFMYGDAEVTPDVYDLVIDSPQYDFPLFSVPKQAVATADHMIGAHVSSLVKDGGTLQIGIGSLGDGIAESLIMRHRHNATYRELLADAGIEDRNGDLVDRIGGRGMFEQGLYGATEMFVDVFMQLYRSGIVKRKVYEDETIQGLVNDGTLQETIDPGVLDRLIEKGAISPQLGQADFDWLQRFGIFRSDLSLAGDTIRNHTRSWPADLSRAENRERVARDCLGTRLENGTVCQAAFFIGPRQFYDSLNAMSERERKLFCMTGVNKVNQLYGDERLRRLQRKDGRFVNAGMMVTLLGAVTSDCLECGNVISGVGGQYNFVSMAHALDDGRLIMMIRSTRCKGSKVLSNIVFNYGHVTIPRHLRDIVVTEYGIADLRGKSDEEVIKAMLNIADSRFQEGLLAQAKQTGKISRDYRIPEAFRHNTPARLEKLLVPYRRQRFFRAFPFGSDFTEEEIVIGKALKDLQRKAASGKLRLAPAVLRQLLKKPDEALWPYLARMGLTEPSGIKERIMQAAVSYALEANVENAPKAGCGCRLDAMEAVQNQH</sequence>
<proteinExistence type="predicted"/>
<evidence type="ECO:0000313" key="2">
    <source>
        <dbReference type="EMBL" id="BBO74984.1"/>
    </source>
</evidence>
<dbReference type="GO" id="GO:0006083">
    <property type="term" value="P:acetate metabolic process"/>
    <property type="evidence" value="ECO:0007669"/>
    <property type="project" value="InterPro"/>
</dbReference>
<feature type="domain" description="Acetyl-CoA hydrolase/transferase C-terminal" evidence="1">
    <location>
        <begin position="440"/>
        <end position="603"/>
    </location>
</feature>
<dbReference type="InterPro" id="IPR038460">
    <property type="entry name" value="AcetylCoA_hyd_C_sf"/>
</dbReference>
<reference evidence="2 3" key="1">
    <citation type="submission" date="2019-11" db="EMBL/GenBank/DDBJ databases">
        <title>Comparative genomics of hydrocarbon-degrading Desulfosarcina strains.</title>
        <authorList>
            <person name="Watanabe M."/>
            <person name="Kojima H."/>
            <person name="Fukui M."/>
        </authorList>
    </citation>
    <scope>NUCLEOTIDE SEQUENCE [LARGE SCALE GENOMIC DNA]</scope>
    <source>
        <strain evidence="2 3">PP31</strain>
    </source>
</reference>
<name>A0A5K7Z941_9BACT</name>
<dbReference type="RefSeq" id="WP_155303947.1">
    <property type="nucleotide sequence ID" value="NZ_AP021875.1"/>
</dbReference>
<dbReference type="AlphaFoldDB" id="A0A5K7Z941"/>
<dbReference type="GO" id="GO:0008775">
    <property type="term" value="F:acetate CoA-transferase activity"/>
    <property type="evidence" value="ECO:0007669"/>
    <property type="project" value="InterPro"/>
</dbReference>
<dbReference type="PANTHER" id="PTHR21432:SF20">
    <property type="entry name" value="ACETYL-COA HYDROLASE"/>
    <property type="match status" value="1"/>
</dbReference>
<dbReference type="InterPro" id="IPR026888">
    <property type="entry name" value="AcetylCoA_hyd_C"/>
</dbReference>
<dbReference type="SUPFAM" id="SSF100950">
    <property type="entry name" value="NagB/RpiA/CoA transferase-like"/>
    <property type="match status" value="1"/>
</dbReference>
<gene>
    <name evidence="2" type="ORF">DSCW_24010</name>
</gene>
<keyword evidence="3" id="KW-1185">Reference proteome</keyword>
<dbReference type="KEGG" id="dwd:DSCW_24010"/>
<dbReference type="Gene3D" id="3.30.750.70">
    <property type="entry name" value="4-hydroxybutyrate coenzyme like domains"/>
    <property type="match status" value="1"/>
</dbReference>
<dbReference type="InterPro" id="IPR037171">
    <property type="entry name" value="NagB/RpiA_transferase-like"/>
</dbReference>
<dbReference type="Gene3D" id="3.40.1080.20">
    <property type="entry name" value="Acetyl-CoA hydrolase/transferase C-terminal domain"/>
    <property type="match status" value="1"/>
</dbReference>
<evidence type="ECO:0000259" key="1">
    <source>
        <dbReference type="Pfam" id="PF13336"/>
    </source>
</evidence>
<organism evidence="2 3">
    <name type="scientific">Desulfosarcina widdelii</name>
    <dbReference type="NCBI Taxonomy" id="947919"/>
    <lineage>
        <taxon>Bacteria</taxon>
        <taxon>Pseudomonadati</taxon>
        <taxon>Thermodesulfobacteriota</taxon>
        <taxon>Desulfobacteria</taxon>
        <taxon>Desulfobacterales</taxon>
        <taxon>Desulfosarcinaceae</taxon>
        <taxon>Desulfosarcina</taxon>
    </lineage>
</organism>
<dbReference type="PANTHER" id="PTHR21432">
    <property type="entry name" value="ACETYL-COA HYDROLASE-RELATED"/>
    <property type="match status" value="1"/>
</dbReference>
<dbReference type="Pfam" id="PF13336">
    <property type="entry name" value="AcetylCoA_hyd_C"/>
    <property type="match status" value="1"/>
</dbReference>
<dbReference type="Proteomes" id="UP000427769">
    <property type="component" value="Chromosome"/>
</dbReference>
<dbReference type="Gene3D" id="3.40.1080.10">
    <property type="entry name" value="Glutaconate Coenzyme A-transferase"/>
    <property type="match status" value="1"/>
</dbReference>